<reference evidence="14" key="1">
    <citation type="submission" date="2025-08" db="UniProtKB">
        <authorList>
            <consortium name="RefSeq"/>
        </authorList>
    </citation>
    <scope>IDENTIFICATION</scope>
    <source>
        <tissue evidence="14">Gonad</tissue>
    </source>
</reference>
<dbReference type="InterPro" id="IPR039396">
    <property type="entry name" value="Deltex_C"/>
</dbReference>
<dbReference type="GO" id="GO:0005737">
    <property type="term" value="C:cytoplasm"/>
    <property type="evidence" value="ECO:0007669"/>
    <property type="project" value="UniProtKB-SubCell"/>
</dbReference>
<name>A0A6P4YQ38_BRABE</name>
<evidence type="ECO:0000256" key="7">
    <source>
        <dbReference type="ARBA" id="ARBA00022833"/>
    </source>
</evidence>
<evidence type="ECO:0000256" key="9">
    <source>
        <dbReference type="RuleBase" id="RU367105"/>
    </source>
</evidence>
<dbReference type="Pfam" id="PF18102">
    <property type="entry name" value="DTC"/>
    <property type="match status" value="1"/>
</dbReference>
<dbReference type="Proteomes" id="UP000515135">
    <property type="component" value="Unplaced"/>
</dbReference>
<comment type="similarity">
    <text evidence="3 9">Belongs to the Deltex family.</text>
</comment>
<dbReference type="InterPro" id="IPR043472">
    <property type="entry name" value="Macro_dom-like"/>
</dbReference>
<dbReference type="SMART" id="SM00184">
    <property type="entry name" value="RING"/>
    <property type="match status" value="1"/>
</dbReference>
<protein>
    <recommendedName>
        <fullName evidence="9">E3 ubiquitin-protein ligase</fullName>
        <ecNumber evidence="9">2.3.2.27</ecNumber>
    </recommendedName>
</protein>
<dbReference type="Pfam" id="PF01661">
    <property type="entry name" value="Macro"/>
    <property type="match status" value="1"/>
</dbReference>
<dbReference type="InterPro" id="IPR002589">
    <property type="entry name" value="Macro_dom"/>
</dbReference>
<dbReference type="AlphaFoldDB" id="A0A6P4YQ38"/>
<dbReference type="RefSeq" id="XP_019620777.1">
    <property type="nucleotide sequence ID" value="XM_019765218.1"/>
</dbReference>
<keyword evidence="9" id="KW-0963">Cytoplasm</keyword>
<evidence type="ECO:0000256" key="5">
    <source>
        <dbReference type="ARBA" id="ARBA00022723"/>
    </source>
</evidence>
<dbReference type="PROSITE" id="PS50089">
    <property type="entry name" value="ZF_RING_2"/>
    <property type="match status" value="1"/>
</dbReference>
<accession>A0A6P4YQ38</accession>
<proteinExistence type="inferred from homology"/>
<dbReference type="SUPFAM" id="SSF52949">
    <property type="entry name" value="Macro domain-like"/>
    <property type="match status" value="1"/>
</dbReference>
<dbReference type="SUPFAM" id="SSF57850">
    <property type="entry name" value="RING/U-box"/>
    <property type="match status" value="1"/>
</dbReference>
<keyword evidence="7 9" id="KW-0862">Zinc</keyword>
<sequence length="343" mass="37317">MGARGHTVDGETRTGPEYASFQTSSDIRFEGTVVDITVKIFRGDITKEKVDVVVNTANKALEHRGGISRAICKAGGKTIQKESQEYVKKHGTHGIPVDVCAEQLMLATVNFAQSPPQNNTLRDIRFVNIDDQLNAVFVRTFSGGLSSNPTDAQPSESTDDSDCPICMDKAAQPRMLDCCGNEFCSDCIDQAFEIKPVCPICGHQYGALKGTQPIGGTMEVMESSQSLPGHPDCGRIQIHYSVPSGTQEECHPNPGKPYRGTERDAFLPDNTGGREVLRLLKKAFDNRLVFTVGTSVTTGETDVVTWNDIHHKTSPYGGASNYGYPDPGYLQRVTEELAAKGIR</sequence>
<dbReference type="Gene3D" id="3.30.390.130">
    <property type="match status" value="1"/>
</dbReference>
<evidence type="ECO:0000256" key="3">
    <source>
        <dbReference type="ARBA" id="ARBA00009413"/>
    </source>
</evidence>
<evidence type="ECO:0000313" key="14">
    <source>
        <dbReference type="RefSeq" id="XP_019620777.1"/>
    </source>
</evidence>
<keyword evidence="5 9" id="KW-0479">Metal-binding</keyword>
<comment type="pathway">
    <text evidence="2 9">Protein modification; protein ubiquitination.</text>
</comment>
<comment type="catalytic activity">
    <reaction evidence="1 9">
        <text>S-ubiquitinyl-[E2 ubiquitin-conjugating enzyme]-L-cysteine + [acceptor protein]-L-lysine = [E2 ubiquitin-conjugating enzyme]-L-cysteine + N(6)-ubiquitinyl-[acceptor protein]-L-lysine.</text>
        <dbReference type="EC" id="2.3.2.27"/>
    </reaction>
</comment>
<evidence type="ECO:0000256" key="2">
    <source>
        <dbReference type="ARBA" id="ARBA00004906"/>
    </source>
</evidence>
<gene>
    <name evidence="14" type="primary">LOC109467274</name>
</gene>
<dbReference type="InterPro" id="IPR039399">
    <property type="entry name" value="Deltex_C_sf"/>
</dbReference>
<organism evidence="13 14">
    <name type="scientific">Branchiostoma belcheri</name>
    <name type="common">Amphioxus</name>
    <dbReference type="NCBI Taxonomy" id="7741"/>
    <lineage>
        <taxon>Eukaryota</taxon>
        <taxon>Metazoa</taxon>
        <taxon>Chordata</taxon>
        <taxon>Cephalochordata</taxon>
        <taxon>Leptocardii</taxon>
        <taxon>Amphioxiformes</taxon>
        <taxon>Branchiostomatidae</taxon>
        <taxon>Branchiostoma</taxon>
    </lineage>
</organism>
<dbReference type="GeneID" id="109467274"/>
<dbReference type="PANTHER" id="PTHR12622">
    <property type="entry name" value="DELTEX-RELATED"/>
    <property type="match status" value="1"/>
</dbReference>
<evidence type="ECO:0000256" key="8">
    <source>
        <dbReference type="PROSITE-ProRule" id="PRU00175"/>
    </source>
</evidence>
<dbReference type="Pfam" id="PF13639">
    <property type="entry name" value="zf-RING_2"/>
    <property type="match status" value="1"/>
</dbReference>
<dbReference type="InterPro" id="IPR039398">
    <property type="entry name" value="Deltex_fam"/>
</dbReference>
<evidence type="ECO:0000259" key="12">
    <source>
        <dbReference type="PROSITE" id="PS51154"/>
    </source>
</evidence>
<keyword evidence="13" id="KW-1185">Reference proteome</keyword>
<dbReference type="GO" id="GO:0007219">
    <property type="term" value="P:Notch signaling pathway"/>
    <property type="evidence" value="ECO:0007669"/>
    <property type="project" value="InterPro"/>
</dbReference>
<feature type="domain" description="RING-type" evidence="11">
    <location>
        <begin position="163"/>
        <end position="201"/>
    </location>
</feature>
<dbReference type="KEGG" id="bbel:109467274"/>
<dbReference type="EC" id="2.3.2.27" evidence="9"/>
<dbReference type="GO" id="GO:0008270">
    <property type="term" value="F:zinc ion binding"/>
    <property type="evidence" value="ECO:0007669"/>
    <property type="project" value="UniProtKB-KW"/>
</dbReference>
<evidence type="ECO:0000256" key="6">
    <source>
        <dbReference type="ARBA" id="ARBA00022771"/>
    </source>
</evidence>
<feature type="domain" description="Macro" evidence="12">
    <location>
        <begin position="25"/>
        <end position="343"/>
    </location>
</feature>
<dbReference type="Gene3D" id="3.30.40.10">
    <property type="entry name" value="Zinc/RING finger domain, C3HC4 (zinc finger)"/>
    <property type="match status" value="1"/>
</dbReference>
<evidence type="ECO:0000256" key="10">
    <source>
        <dbReference type="SAM" id="MobiDB-lite"/>
    </source>
</evidence>
<dbReference type="InterPro" id="IPR013083">
    <property type="entry name" value="Znf_RING/FYVE/PHD"/>
</dbReference>
<dbReference type="GO" id="GO:0061630">
    <property type="term" value="F:ubiquitin protein ligase activity"/>
    <property type="evidence" value="ECO:0007669"/>
    <property type="project" value="UniProtKB-UniRule"/>
</dbReference>
<feature type="region of interest" description="Disordered" evidence="10">
    <location>
        <begin position="244"/>
        <end position="267"/>
    </location>
</feature>
<keyword evidence="4 9" id="KW-0808">Transferase</keyword>
<dbReference type="OrthoDB" id="527344at2759"/>
<dbReference type="UniPathway" id="UPA00143"/>
<keyword evidence="6 8" id="KW-0863">Zinc-finger</keyword>
<dbReference type="Gene3D" id="3.40.220.10">
    <property type="entry name" value="Leucine Aminopeptidase, subunit E, domain 1"/>
    <property type="match status" value="1"/>
</dbReference>
<evidence type="ECO:0000256" key="1">
    <source>
        <dbReference type="ARBA" id="ARBA00000900"/>
    </source>
</evidence>
<evidence type="ECO:0000313" key="13">
    <source>
        <dbReference type="Proteomes" id="UP000515135"/>
    </source>
</evidence>
<evidence type="ECO:0000256" key="4">
    <source>
        <dbReference type="ARBA" id="ARBA00022679"/>
    </source>
</evidence>
<evidence type="ECO:0000259" key="11">
    <source>
        <dbReference type="PROSITE" id="PS50089"/>
    </source>
</evidence>
<dbReference type="InterPro" id="IPR001841">
    <property type="entry name" value="Znf_RING"/>
</dbReference>
<dbReference type="PROSITE" id="PS51154">
    <property type="entry name" value="MACRO"/>
    <property type="match status" value="1"/>
</dbReference>
<comment type="subcellular location">
    <subcellularLocation>
        <location evidence="9">Cytoplasm</location>
    </subcellularLocation>
</comment>
<dbReference type="GO" id="GO:0016567">
    <property type="term" value="P:protein ubiquitination"/>
    <property type="evidence" value="ECO:0007669"/>
    <property type="project" value="UniProtKB-UniRule"/>
</dbReference>
<dbReference type="CDD" id="cd09633">
    <property type="entry name" value="Deltex_C"/>
    <property type="match status" value="1"/>
</dbReference>